<comment type="caution">
    <text evidence="1">The sequence shown here is derived from an EMBL/GenBank/DDBJ whole genome shotgun (WGS) entry which is preliminary data.</text>
</comment>
<dbReference type="AlphaFoldDB" id="A0A3L6RQ21"/>
<evidence type="ECO:0000313" key="2">
    <source>
        <dbReference type="Proteomes" id="UP000275267"/>
    </source>
</evidence>
<name>A0A3L6RQ21_PANMI</name>
<sequence>MGPDSATAGCNFFCTHNTGRALYSGCIPDHASHQLTQSDLGPPVSLLPYEDGVPHFNGDSLNMSPGV</sequence>
<organism evidence="1 2">
    <name type="scientific">Panicum miliaceum</name>
    <name type="common">Proso millet</name>
    <name type="synonym">Broomcorn millet</name>
    <dbReference type="NCBI Taxonomy" id="4540"/>
    <lineage>
        <taxon>Eukaryota</taxon>
        <taxon>Viridiplantae</taxon>
        <taxon>Streptophyta</taxon>
        <taxon>Embryophyta</taxon>
        <taxon>Tracheophyta</taxon>
        <taxon>Spermatophyta</taxon>
        <taxon>Magnoliopsida</taxon>
        <taxon>Liliopsida</taxon>
        <taxon>Poales</taxon>
        <taxon>Poaceae</taxon>
        <taxon>PACMAD clade</taxon>
        <taxon>Panicoideae</taxon>
        <taxon>Panicodae</taxon>
        <taxon>Paniceae</taxon>
        <taxon>Panicinae</taxon>
        <taxon>Panicum</taxon>
        <taxon>Panicum sect. Panicum</taxon>
    </lineage>
</organism>
<evidence type="ECO:0000313" key="1">
    <source>
        <dbReference type="EMBL" id="RLN07848.1"/>
    </source>
</evidence>
<proteinExistence type="predicted"/>
<accession>A0A3L6RQ21</accession>
<dbReference type="EMBL" id="PQIB02000007">
    <property type="protein sequence ID" value="RLN07848.1"/>
    <property type="molecule type" value="Genomic_DNA"/>
</dbReference>
<keyword evidence="2" id="KW-1185">Reference proteome</keyword>
<reference evidence="2" key="1">
    <citation type="journal article" date="2019" name="Nat. Commun.">
        <title>The genome of broomcorn millet.</title>
        <authorList>
            <person name="Zou C."/>
            <person name="Miki D."/>
            <person name="Li D."/>
            <person name="Tang Q."/>
            <person name="Xiao L."/>
            <person name="Rajput S."/>
            <person name="Deng P."/>
            <person name="Jia W."/>
            <person name="Huang R."/>
            <person name="Zhang M."/>
            <person name="Sun Y."/>
            <person name="Hu J."/>
            <person name="Fu X."/>
            <person name="Schnable P.S."/>
            <person name="Li F."/>
            <person name="Zhang H."/>
            <person name="Feng B."/>
            <person name="Zhu X."/>
            <person name="Liu R."/>
            <person name="Schnable J.C."/>
            <person name="Zhu J.-K."/>
            <person name="Zhang H."/>
        </authorList>
    </citation>
    <scope>NUCLEOTIDE SEQUENCE [LARGE SCALE GENOMIC DNA]</scope>
</reference>
<gene>
    <name evidence="1" type="ORF">C2845_PM11G00140</name>
</gene>
<protein>
    <submittedName>
        <fullName evidence="1">Uncharacterized protein</fullName>
    </submittedName>
</protein>
<dbReference type="Proteomes" id="UP000275267">
    <property type="component" value="Unassembled WGS sequence"/>
</dbReference>